<dbReference type="EMBL" id="MU005637">
    <property type="protein sequence ID" value="KAF2676239.1"/>
    <property type="molecule type" value="Genomic_DNA"/>
</dbReference>
<keyword evidence="4 5" id="KW-0472">Membrane</keyword>
<feature type="transmembrane region" description="Helical" evidence="5">
    <location>
        <begin position="112"/>
        <end position="131"/>
    </location>
</feature>
<dbReference type="Gene3D" id="1.20.1250.20">
    <property type="entry name" value="MFS general substrate transporter like domains"/>
    <property type="match status" value="1"/>
</dbReference>
<feature type="transmembrane region" description="Helical" evidence="5">
    <location>
        <begin position="209"/>
        <end position="232"/>
    </location>
</feature>
<dbReference type="Pfam" id="PF07690">
    <property type="entry name" value="MFS_1"/>
    <property type="match status" value="1"/>
</dbReference>
<feature type="transmembrane region" description="Helical" evidence="5">
    <location>
        <begin position="238"/>
        <end position="257"/>
    </location>
</feature>
<feature type="transmembrane region" description="Helical" evidence="5">
    <location>
        <begin position="470"/>
        <end position="496"/>
    </location>
</feature>
<dbReference type="InterPro" id="IPR036259">
    <property type="entry name" value="MFS_trans_sf"/>
</dbReference>
<dbReference type="AlphaFoldDB" id="A0A6G1IEB3"/>
<dbReference type="PANTHER" id="PTHR23507:SF1">
    <property type="entry name" value="FI18259P1-RELATED"/>
    <property type="match status" value="1"/>
</dbReference>
<evidence type="ECO:0000256" key="5">
    <source>
        <dbReference type="SAM" id="Phobius"/>
    </source>
</evidence>
<feature type="transmembrane region" description="Helical" evidence="5">
    <location>
        <begin position="373"/>
        <end position="395"/>
    </location>
</feature>
<keyword evidence="3 5" id="KW-1133">Transmembrane helix</keyword>
<dbReference type="Proteomes" id="UP000799291">
    <property type="component" value="Unassembled WGS sequence"/>
</dbReference>
<proteinExistence type="predicted"/>
<organism evidence="6 7">
    <name type="scientific">Lentithecium fluviatile CBS 122367</name>
    <dbReference type="NCBI Taxonomy" id="1168545"/>
    <lineage>
        <taxon>Eukaryota</taxon>
        <taxon>Fungi</taxon>
        <taxon>Dikarya</taxon>
        <taxon>Ascomycota</taxon>
        <taxon>Pezizomycotina</taxon>
        <taxon>Dothideomycetes</taxon>
        <taxon>Pleosporomycetidae</taxon>
        <taxon>Pleosporales</taxon>
        <taxon>Massarineae</taxon>
        <taxon>Lentitheciaceae</taxon>
        <taxon>Lentithecium</taxon>
    </lineage>
</organism>
<name>A0A6G1IEB3_9PLEO</name>
<keyword evidence="2 5" id="KW-0812">Transmembrane</keyword>
<sequence length="530" mass="58083">MSRVGGEMETDPLLLPDDTFSEDAPDHDRIATASAPAIPDPKIEGISRVDWSSIGSLATIISLYIFSNYMLVIPTLRLYEDAVCRDFYQERHSDIDEQLCKVPEVQAALATLVGWNLGLHAVPGLLTAVWYGSLADQHGRKPVLLAAMAGEFASWSWILLVCYRRDMFPIRAIWASAAFQFVGGGPRVTVSLLYASIMDSVPTGRRTQFLYLRAAMSHLASLSAPLLASWLMQRSLPLLFELVFVLWVLTFIAMFLFRETLHTKSDFDAVPFAQSPSTTPTIGQPCLAELNEPANNRPLPASASHQRQHRAANIKSYILKLRKGIKDALSGFVTTNLLVCFSIFFLKRLAFTSENFVFQYASKVLQWKLAKTAWIQSTHSLAAIVTTALLLPSLNAFLQRRRRTKSFTVDVTVARACLLIAVVGCLWVWRAQSTATMISGVFILGLAEGLEPTVQGISVSCVHASATGRLFTLIAAIDMVAMLFSGPLMGGIFAASQSAGSLWLGLIYVVAAGIFTLLLGGTLLLRQTES</sequence>
<gene>
    <name evidence="6" type="ORF">K458DRAFT_352027</name>
</gene>
<dbReference type="PANTHER" id="PTHR23507">
    <property type="entry name" value="ZGC:174356"/>
    <property type="match status" value="1"/>
</dbReference>
<comment type="subcellular location">
    <subcellularLocation>
        <location evidence="1">Membrane</location>
        <topology evidence="1">Multi-pass membrane protein</topology>
    </subcellularLocation>
</comment>
<evidence type="ECO:0000256" key="4">
    <source>
        <dbReference type="ARBA" id="ARBA00023136"/>
    </source>
</evidence>
<evidence type="ECO:0000256" key="2">
    <source>
        <dbReference type="ARBA" id="ARBA00022692"/>
    </source>
</evidence>
<accession>A0A6G1IEB3</accession>
<feature type="transmembrane region" description="Helical" evidence="5">
    <location>
        <begin position="328"/>
        <end position="346"/>
    </location>
</feature>
<protein>
    <submittedName>
        <fullName evidence="6">MFS general substrate transporter</fullName>
    </submittedName>
</protein>
<dbReference type="OrthoDB" id="194139at2759"/>
<dbReference type="GO" id="GO:0022857">
    <property type="term" value="F:transmembrane transporter activity"/>
    <property type="evidence" value="ECO:0007669"/>
    <property type="project" value="InterPro"/>
</dbReference>
<dbReference type="SUPFAM" id="SSF103473">
    <property type="entry name" value="MFS general substrate transporter"/>
    <property type="match status" value="1"/>
</dbReference>
<feature type="transmembrane region" description="Helical" evidence="5">
    <location>
        <begin position="407"/>
        <end position="429"/>
    </location>
</feature>
<keyword evidence="7" id="KW-1185">Reference proteome</keyword>
<feature type="transmembrane region" description="Helical" evidence="5">
    <location>
        <begin position="143"/>
        <end position="160"/>
    </location>
</feature>
<dbReference type="InterPro" id="IPR011701">
    <property type="entry name" value="MFS"/>
</dbReference>
<reference evidence="6" key="1">
    <citation type="journal article" date="2020" name="Stud. Mycol.">
        <title>101 Dothideomycetes genomes: a test case for predicting lifestyles and emergence of pathogens.</title>
        <authorList>
            <person name="Haridas S."/>
            <person name="Albert R."/>
            <person name="Binder M."/>
            <person name="Bloem J."/>
            <person name="Labutti K."/>
            <person name="Salamov A."/>
            <person name="Andreopoulos B."/>
            <person name="Baker S."/>
            <person name="Barry K."/>
            <person name="Bills G."/>
            <person name="Bluhm B."/>
            <person name="Cannon C."/>
            <person name="Castanera R."/>
            <person name="Culley D."/>
            <person name="Daum C."/>
            <person name="Ezra D."/>
            <person name="Gonzalez J."/>
            <person name="Henrissat B."/>
            <person name="Kuo A."/>
            <person name="Liang C."/>
            <person name="Lipzen A."/>
            <person name="Lutzoni F."/>
            <person name="Magnuson J."/>
            <person name="Mondo S."/>
            <person name="Nolan M."/>
            <person name="Ohm R."/>
            <person name="Pangilinan J."/>
            <person name="Park H.-J."/>
            <person name="Ramirez L."/>
            <person name="Alfaro M."/>
            <person name="Sun H."/>
            <person name="Tritt A."/>
            <person name="Yoshinaga Y."/>
            <person name="Zwiers L.-H."/>
            <person name="Turgeon B."/>
            <person name="Goodwin S."/>
            <person name="Spatafora J."/>
            <person name="Crous P."/>
            <person name="Grigoriev I."/>
        </authorList>
    </citation>
    <scope>NUCLEOTIDE SEQUENCE</scope>
    <source>
        <strain evidence="6">CBS 122367</strain>
    </source>
</reference>
<feature type="transmembrane region" description="Helical" evidence="5">
    <location>
        <begin position="502"/>
        <end position="525"/>
    </location>
</feature>
<evidence type="ECO:0000256" key="3">
    <source>
        <dbReference type="ARBA" id="ARBA00022989"/>
    </source>
</evidence>
<feature type="transmembrane region" description="Helical" evidence="5">
    <location>
        <begin position="51"/>
        <end position="71"/>
    </location>
</feature>
<evidence type="ECO:0000313" key="6">
    <source>
        <dbReference type="EMBL" id="KAF2676239.1"/>
    </source>
</evidence>
<evidence type="ECO:0000313" key="7">
    <source>
        <dbReference type="Proteomes" id="UP000799291"/>
    </source>
</evidence>
<dbReference type="GO" id="GO:0016020">
    <property type="term" value="C:membrane"/>
    <property type="evidence" value="ECO:0007669"/>
    <property type="project" value="UniProtKB-SubCell"/>
</dbReference>
<evidence type="ECO:0000256" key="1">
    <source>
        <dbReference type="ARBA" id="ARBA00004141"/>
    </source>
</evidence>